<name>A0A1Q9CIF9_SYMMI</name>
<comment type="caution">
    <text evidence="1">The sequence shown here is derived from an EMBL/GenBank/DDBJ whole genome shotgun (WGS) entry which is preliminary data.</text>
</comment>
<accession>A0A1Q9CIF9</accession>
<organism evidence="1 2">
    <name type="scientific">Symbiodinium microadriaticum</name>
    <name type="common">Dinoflagellate</name>
    <name type="synonym">Zooxanthella microadriatica</name>
    <dbReference type="NCBI Taxonomy" id="2951"/>
    <lineage>
        <taxon>Eukaryota</taxon>
        <taxon>Sar</taxon>
        <taxon>Alveolata</taxon>
        <taxon>Dinophyceae</taxon>
        <taxon>Suessiales</taxon>
        <taxon>Symbiodiniaceae</taxon>
        <taxon>Symbiodinium</taxon>
    </lineage>
</organism>
<protein>
    <submittedName>
        <fullName evidence="1">Uncharacterized protein</fullName>
    </submittedName>
</protein>
<dbReference type="Proteomes" id="UP000186817">
    <property type="component" value="Unassembled WGS sequence"/>
</dbReference>
<keyword evidence="2" id="KW-1185">Reference proteome</keyword>
<proteinExistence type="predicted"/>
<dbReference type="OrthoDB" id="415365at2759"/>
<evidence type="ECO:0000313" key="1">
    <source>
        <dbReference type="EMBL" id="OLP82714.1"/>
    </source>
</evidence>
<evidence type="ECO:0000313" key="2">
    <source>
        <dbReference type="Proteomes" id="UP000186817"/>
    </source>
</evidence>
<dbReference type="AlphaFoldDB" id="A0A1Q9CIF9"/>
<gene>
    <name evidence="1" type="ORF">AK812_SmicGene36602</name>
</gene>
<sequence length="291" mass="33086">MIDAGHQHEWADIEMTDGSVKKCEDPRGPTGHKWTGYTVFVLLDRPVAGENAEQETEDRSALNPKTLKVPVNLLRVTTSKGRQSHAVEKKDRQPVVQIDFSFMVTENDLPKRKFAFEIGRIMKNLFGIVQYDKEAPLKTTDIEADEVILSNASGVFKVRTVKRRGVKGRVEEPEENAEIEDMDATWLLARMAAEPLLRESDSRLRLKGAEMCRVVVRGCFQNVEKSEEDNLFASTPSLATMRLLLCMALVIGASLWVMSQSIYVARLLRQNKKWSFLTYFSRFHWLLPAIA</sequence>
<dbReference type="EMBL" id="LSRX01001172">
    <property type="protein sequence ID" value="OLP82714.1"/>
    <property type="molecule type" value="Genomic_DNA"/>
</dbReference>
<reference evidence="1 2" key="1">
    <citation type="submission" date="2016-02" db="EMBL/GenBank/DDBJ databases">
        <title>Genome analysis of coral dinoflagellate symbionts highlights evolutionary adaptations to a symbiotic lifestyle.</title>
        <authorList>
            <person name="Aranda M."/>
            <person name="Li Y."/>
            <person name="Liew Y.J."/>
            <person name="Baumgarten S."/>
            <person name="Simakov O."/>
            <person name="Wilson M."/>
            <person name="Piel J."/>
            <person name="Ashoor H."/>
            <person name="Bougouffa S."/>
            <person name="Bajic V.B."/>
            <person name="Ryu T."/>
            <person name="Ravasi T."/>
            <person name="Bayer T."/>
            <person name="Micklem G."/>
            <person name="Kim H."/>
            <person name="Bhak J."/>
            <person name="Lajeunesse T.C."/>
            <person name="Voolstra C.R."/>
        </authorList>
    </citation>
    <scope>NUCLEOTIDE SEQUENCE [LARGE SCALE GENOMIC DNA]</scope>
    <source>
        <strain evidence="1 2">CCMP2467</strain>
    </source>
</reference>